<evidence type="ECO:0000313" key="1">
    <source>
        <dbReference type="WBParaSite" id="MCU_010119-RA"/>
    </source>
</evidence>
<protein>
    <submittedName>
        <fullName evidence="1">Uncharacterized protein</fullName>
    </submittedName>
</protein>
<proteinExistence type="predicted"/>
<name>A0A5K3FUI2_MESCO</name>
<dbReference type="WBParaSite" id="MCU_010119-RA">
    <property type="protein sequence ID" value="MCU_010119-RA"/>
    <property type="gene ID" value="MCU_010119"/>
</dbReference>
<reference evidence="1" key="1">
    <citation type="submission" date="2019-11" db="UniProtKB">
        <authorList>
            <consortium name="WormBaseParasite"/>
        </authorList>
    </citation>
    <scope>IDENTIFICATION</scope>
</reference>
<sequence>MRTLTCTPLYSHAPPRSPKLPLHVPNRSRFFVSLKHPVPGHRAQVHLRGFPLRDALGPDNHHGCRQIARLLHPRLPPCSLLAPSGLIVDPGLQFGLLGRLYLPPLALHGAPRKEGFSAKASATPVVSTRKR</sequence>
<accession>A0A5K3FUI2</accession>
<organism evidence="1">
    <name type="scientific">Mesocestoides corti</name>
    <name type="common">Flatworm</name>
    <dbReference type="NCBI Taxonomy" id="53468"/>
    <lineage>
        <taxon>Eukaryota</taxon>
        <taxon>Metazoa</taxon>
        <taxon>Spiralia</taxon>
        <taxon>Lophotrochozoa</taxon>
        <taxon>Platyhelminthes</taxon>
        <taxon>Cestoda</taxon>
        <taxon>Eucestoda</taxon>
        <taxon>Cyclophyllidea</taxon>
        <taxon>Mesocestoididae</taxon>
        <taxon>Mesocestoides</taxon>
    </lineage>
</organism>
<dbReference type="AlphaFoldDB" id="A0A5K3FUI2"/>